<organism evidence="1">
    <name type="scientific">Arundo donax</name>
    <name type="common">Giant reed</name>
    <name type="synonym">Donax arundinaceus</name>
    <dbReference type="NCBI Taxonomy" id="35708"/>
    <lineage>
        <taxon>Eukaryota</taxon>
        <taxon>Viridiplantae</taxon>
        <taxon>Streptophyta</taxon>
        <taxon>Embryophyta</taxon>
        <taxon>Tracheophyta</taxon>
        <taxon>Spermatophyta</taxon>
        <taxon>Magnoliopsida</taxon>
        <taxon>Liliopsida</taxon>
        <taxon>Poales</taxon>
        <taxon>Poaceae</taxon>
        <taxon>PACMAD clade</taxon>
        <taxon>Arundinoideae</taxon>
        <taxon>Arundineae</taxon>
        <taxon>Arundo</taxon>
    </lineage>
</organism>
<sequence length="24" mass="2830">MGQNRRLVEQLPVLYRCQREAAAK</sequence>
<dbReference type="EMBL" id="GBRH01186713">
    <property type="protein sequence ID" value="JAE11183.1"/>
    <property type="molecule type" value="Transcribed_RNA"/>
</dbReference>
<dbReference type="AlphaFoldDB" id="A0A0A9FS97"/>
<reference evidence="1" key="1">
    <citation type="submission" date="2014-09" db="EMBL/GenBank/DDBJ databases">
        <authorList>
            <person name="Magalhaes I.L.F."/>
            <person name="Oliveira U."/>
            <person name="Santos F.R."/>
            <person name="Vidigal T.H.D.A."/>
            <person name="Brescovit A.D."/>
            <person name="Santos A.J."/>
        </authorList>
    </citation>
    <scope>NUCLEOTIDE SEQUENCE</scope>
    <source>
        <tissue evidence="1">Shoot tissue taken approximately 20 cm above the soil surface</tissue>
    </source>
</reference>
<accession>A0A0A9FS97</accession>
<reference evidence="1" key="2">
    <citation type="journal article" date="2015" name="Data Brief">
        <title>Shoot transcriptome of the giant reed, Arundo donax.</title>
        <authorList>
            <person name="Barrero R.A."/>
            <person name="Guerrero F.D."/>
            <person name="Moolhuijzen P."/>
            <person name="Goolsby J.A."/>
            <person name="Tidwell J."/>
            <person name="Bellgard S.E."/>
            <person name="Bellgard M.I."/>
        </authorList>
    </citation>
    <scope>NUCLEOTIDE SEQUENCE</scope>
    <source>
        <tissue evidence="1">Shoot tissue taken approximately 20 cm above the soil surface</tissue>
    </source>
</reference>
<protein>
    <submittedName>
        <fullName evidence="1">Uncharacterized protein</fullName>
    </submittedName>
</protein>
<name>A0A0A9FS97_ARUDO</name>
<evidence type="ECO:0000313" key="1">
    <source>
        <dbReference type="EMBL" id="JAE11183.1"/>
    </source>
</evidence>
<proteinExistence type="predicted"/>